<protein>
    <submittedName>
        <fullName evidence="2">Uncharacterized protein</fullName>
    </submittedName>
</protein>
<organism evidence="2">
    <name type="scientific">Chaetoceros debilis</name>
    <dbReference type="NCBI Taxonomy" id="122233"/>
    <lineage>
        <taxon>Eukaryota</taxon>
        <taxon>Sar</taxon>
        <taxon>Stramenopiles</taxon>
        <taxon>Ochrophyta</taxon>
        <taxon>Bacillariophyta</taxon>
        <taxon>Coscinodiscophyceae</taxon>
        <taxon>Chaetocerotophycidae</taxon>
        <taxon>Chaetocerotales</taxon>
        <taxon>Chaetocerotaceae</taxon>
        <taxon>Chaetoceros</taxon>
    </lineage>
</organism>
<reference evidence="2" key="1">
    <citation type="submission" date="2021-01" db="EMBL/GenBank/DDBJ databases">
        <authorList>
            <person name="Corre E."/>
            <person name="Pelletier E."/>
            <person name="Niang G."/>
            <person name="Scheremetjew M."/>
            <person name="Finn R."/>
            <person name="Kale V."/>
            <person name="Holt S."/>
            <person name="Cochrane G."/>
            <person name="Meng A."/>
            <person name="Brown T."/>
            <person name="Cohen L."/>
        </authorList>
    </citation>
    <scope>NUCLEOTIDE SEQUENCE</scope>
    <source>
        <strain evidence="2">MM31A-1</strain>
    </source>
</reference>
<feature type="region of interest" description="Disordered" evidence="1">
    <location>
        <begin position="557"/>
        <end position="592"/>
    </location>
</feature>
<gene>
    <name evidence="2" type="ORF">CDEB00056_LOCUS11700</name>
</gene>
<accession>A0A7S3Q692</accession>
<dbReference type="EMBL" id="HBIO01015165">
    <property type="protein sequence ID" value="CAE0466848.1"/>
    <property type="molecule type" value="Transcribed_RNA"/>
</dbReference>
<evidence type="ECO:0000313" key="2">
    <source>
        <dbReference type="EMBL" id="CAE0466848.1"/>
    </source>
</evidence>
<evidence type="ECO:0000256" key="1">
    <source>
        <dbReference type="SAM" id="MobiDB-lite"/>
    </source>
</evidence>
<feature type="compositionally biased region" description="Pro residues" evidence="1">
    <location>
        <begin position="568"/>
        <end position="582"/>
    </location>
</feature>
<sequence length="623" mass="69060">MSASGQPLPDNALLLWLQDEANNDYLELEDLEVMYQLFAENETNPLQQLQDDDRHHSYLIFADDDEGDSTAQVLHHLSKFPKRVGVDTLFDNQWYVTANQPVHGQHITYLLPDELFEPSIDIQTYTADRIQREINHDPELSNITVEVEDQNLGDLVTLATRRGMWIPNQYASLVLEDNLSPAQVWGRIYGQILRDGATNVCKPLIHYLQVQMLGMVVHNAAMFDTDSELVPPRASPLLMRHRGKVLSHLISSAPARIASGVTTAPITTANFQDIIDAMRLSQVVPPTVPSAITTSTRIEKRWSVNLNTLLLFNFANQVSDLPPIYGAIADGTRKQERATLQAGYNDIARSPGAVTRAPLVITKELATTLLELVFWSGDLDRLDEGLHCFRTIYVSTAKTSQDQSNMSLYDNLASDGNLSLEEVRLFKHVLKSNWPTDFIQLDTTLKVFVNLLSLVLNSTHPLNVSFRNLIASWSSLTLQLSERFNLHPAMPAQFLRTIQLHTSVYWQNVSMLTVNQARLTPAPDFTSILNSLLLQTWVAPSVPGYTPVLPSQYLPAPAPAPESASAPAPDPAPAPAPGPPTEPGAQVCNSSMDPELAWPVRPISNCDPCSVLPSVQTRLPPDA</sequence>
<dbReference type="AlphaFoldDB" id="A0A7S3Q692"/>
<proteinExistence type="predicted"/>
<name>A0A7S3Q692_9STRA</name>